<evidence type="ECO:0000313" key="6">
    <source>
        <dbReference type="Proteomes" id="UP000008144"/>
    </source>
</evidence>
<dbReference type="PRINTS" id="PR00935">
    <property type="entry name" value="BAND41"/>
</dbReference>
<dbReference type="SUPFAM" id="SSF50729">
    <property type="entry name" value="PH domain-like"/>
    <property type="match status" value="1"/>
</dbReference>
<dbReference type="Pfam" id="PF00373">
    <property type="entry name" value="FERM_M"/>
    <property type="match status" value="1"/>
</dbReference>
<dbReference type="SUPFAM" id="SSF54236">
    <property type="entry name" value="Ubiquitin-like"/>
    <property type="match status" value="1"/>
</dbReference>
<feature type="compositionally biased region" description="Polar residues" evidence="3">
    <location>
        <begin position="418"/>
        <end position="430"/>
    </location>
</feature>
<keyword evidence="6" id="KW-1185">Reference proteome</keyword>
<evidence type="ECO:0000256" key="2">
    <source>
        <dbReference type="ARBA" id="ARBA00022490"/>
    </source>
</evidence>
<sequence>MLCCGKSKRNFTCEVVLLDSNHVTFSRNQNVKITSRASVIFQAVCQHLNLIETDYFGLKYFDNQSRVHWLELSIPLCEDEYFMNVAGPSSLLYFGVKFYAADPCALKEEVTRYQFFLQLKEDIFSAKLSCALKKAAELSALALQSEIGDYHEGEHKPGYVSEFRFIHSQDERFETEVAKLHTGFRGLVPATAELQYLRKCRQLDMYGVELHPVKGEAGVQYKLGISPRGIEMFKNMCRMSVYYWPRIELVDYKDSTLKLKVKNRQGVESMHKYAARTNEDCRLLWKSIVEQHVFYRLPQNIPNTTWMLLLSVHTTNRTKLRYSGRTEAELLQSEVEREEPEVFRGSSKRYPPRASTDKINQVSVEFSTQNLQNKTLQATSRIILPDDQCFYIRYNNTGNKTDDEKMERNSNWDELNQKNVSDVEQNTSIKYMTPKNERRERNRQLQTLSDSENRHRKHRTHRGRSSGEESDSPSKRRIRNRARQHRQSQASDASDVSHRRRRRRQYHTDTEMMNGNVVLNQERVKRRTQNNNINQQSESKAQREDDKARQQLWQHIKKEMVDPSDHSPEQLHDIMYTEVKTEGSSKPLRLRHHRRRNSGASKRTSAASGI</sequence>
<reference evidence="5" key="2">
    <citation type="journal article" date="2008" name="Genome Biol.">
        <title>Improved genome assembly and evidence-based global gene model set for the chordate Ciona intestinalis: new insight into intron and operon populations.</title>
        <authorList>
            <person name="Satou Y."/>
            <person name="Mineta K."/>
            <person name="Ogasawara M."/>
            <person name="Sasakura Y."/>
            <person name="Shoguchi E."/>
            <person name="Ueno K."/>
            <person name="Yamada L."/>
            <person name="Matsumoto J."/>
            <person name="Wasserscheid J."/>
            <person name="Dewar K."/>
            <person name="Wiley G.B."/>
            <person name="Macmil S.L."/>
            <person name="Roe B.A."/>
            <person name="Zeller R.W."/>
            <person name="Hastings K.E."/>
            <person name="Lemaire P."/>
            <person name="Lindquist E."/>
            <person name="Endo T."/>
            <person name="Hotta K."/>
            <person name="Inaba K."/>
        </authorList>
    </citation>
    <scope>NUCLEOTIDE SEQUENCE [LARGE SCALE GENOMIC DNA]</scope>
    <source>
        <strain evidence="5">wild type</strain>
    </source>
</reference>
<dbReference type="InterPro" id="IPR019749">
    <property type="entry name" value="Band_41_domain"/>
</dbReference>
<feature type="domain" description="FERM" evidence="4">
    <location>
        <begin position="11"/>
        <end position="299"/>
    </location>
</feature>
<keyword evidence="2" id="KW-0963">Cytoplasm</keyword>
<feature type="region of interest" description="Disordered" evidence="3">
    <location>
        <begin position="418"/>
        <end position="550"/>
    </location>
</feature>
<dbReference type="PANTHER" id="PTHR23280:SF25">
    <property type="entry name" value="MOESIN_EZRIN_RADIXIN HOMOLOG 1"/>
    <property type="match status" value="1"/>
</dbReference>
<evidence type="ECO:0000256" key="1">
    <source>
        <dbReference type="ARBA" id="ARBA00004496"/>
    </source>
</evidence>
<accession>F6U922</accession>
<dbReference type="InterPro" id="IPR018980">
    <property type="entry name" value="FERM_PH-like_C"/>
</dbReference>
<evidence type="ECO:0000256" key="3">
    <source>
        <dbReference type="SAM" id="MobiDB-lite"/>
    </source>
</evidence>
<dbReference type="InterPro" id="IPR019747">
    <property type="entry name" value="FERM_CS"/>
</dbReference>
<evidence type="ECO:0000313" key="5">
    <source>
        <dbReference type="Ensembl" id="ENSCINP00000021739.2"/>
    </source>
</evidence>
<dbReference type="Pfam" id="PF09380">
    <property type="entry name" value="FERM_C"/>
    <property type="match status" value="1"/>
</dbReference>
<organism evidence="5 6">
    <name type="scientific">Ciona intestinalis</name>
    <name type="common">Transparent sea squirt</name>
    <name type="synonym">Ascidia intestinalis</name>
    <dbReference type="NCBI Taxonomy" id="7719"/>
    <lineage>
        <taxon>Eukaryota</taxon>
        <taxon>Metazoa</taxon>
        <taxon>Chordata</taxon>
        <taxon>Tunicata</taxon>
        <taxon>Ascidiacea</taxon>
        <taxon>Phlebobranchia</taxon>
        <taxon>Cionidae</taxon>
        <taxon>Ciona</taxon>
    </lineage>
</organism>
<dbReference type="GO" id="GO:0031032">
    <property type="term" value="P:actomyosin structure organization"/>
    <property type="evidence" value="ECO:0000318"/>
    <property type="project" value="GO_Central"/>
</dbReference>
<dbReference type="EMBL" id="EAAA01001566">
    <property type="status" value="NOT_ANNOTATED_CDS"/>
    <property type="molecule type" value="Genomic_DNA"/>
</dbReference>
<name>F6U922_CIOIN</name>
<dbReference type="Pfam" id="PF09379">
    <property type="entry name" value="FERM_N"/>
    <property type="match status" value="1"/>
</dbReference>
<dbReference type="STRING" id="7719.ENSCINP00000021739"/>
<dbReference type="InterPro" id="IPR030696">
    <property type="entry name" value="Band4.1-like4A_FERM_F1"/>
</dbReference>
<dbReference type="InterPro" id="IPR014847">
    <property type="entry name" value="FA"/>
</dbReference>
<protein>
    <recommendedName>
        <fullName evidence="4">FERM domain-containing protein</fullName>
    </recommendedName>
</protein>
<dbReference type="GO" id="GO:0016020">
    <property type="term" value="C:membrane"/>
    <property type="evidence" value="ECO:0007669"/>
    <property type="project" value="UniProtKB-ARBA"/>
</dbReference>
<dbReference type="InterPro" id="IPR018979">
    <property type="entry name" value="FERM_N"/>
</dbReference>
<evidence type="ECO:0000259" key="4">
    <source>
        <dbReference type="PROSITE" id="PS50057"/>
    </source>
</evidence>
<feature type="compositionally biased region" description="Basic residues" evidence="3">
    <location>
        <begin position="588"/>
        <end position="597"/>
    </location>
</feature>
<dbReference type="GO" id="GO:0005737">
    <property type="term" value="C:cytoplasm"/>
    <property type="evidence" value="ECO:0007669"/>
    <property type="project" value="UniProtKB-SubCell"/>
</dbReference>
<dbReference type="OMA" id="EACEYLW"/>
<dbReference type="SMART" id="SM01196">
    <property type="entry name" value="FERM_C"/>
    <property type="match status" value="1"/>
</dbReference>
<comment type="subcellular location">
    <subcellularLocation>
        <location evidence="1">Cytoplasm</location>
    </subcellularLocation>
</comment>
<dbReference type="Gene3D" id="1.20.80.10">
    <property type="match status" value="1"/>
</dbReference>
<dbReference type="SMART" id="SM00295">
    <property type="entry name" value="B41"/>
    <property type="match status" value="1"/>
</dbReference>
<dbReference type="PROSITE" id="PS00661">
    <property type="entry name" value="FERM_2"/>
    <property type="match status" value="1"/>
</dbReference>
<dbReference type="InterPro" id="IPR011993">
    <property type="entry name" value="PH-like_dom_sf"/>
</dbReference>
<dbReference type="PROSITE" id="PS50057">
    <property type="entry name" value="FERM_3"/>
    <property type="match status" value="1"/>
</dbReference>
<reference evidence="5" key="3">
    <citation type="submission" date="2025-08" db="UniProtKB">
        <authorList>
            <consortium name="Ensembl"/>
        </authorList>
    </citation>
    <scope>IDENTIFICATION</scope>
</reference>
<feature type="compositionally biased region" description="Basic residues" evidence="3">
    <location>
        <begin position="454"/>
        <end position="464"/>
    </location>
</feature>
<dbReference type="InterPro" id="IPR019748">
    <property type="entry name" value="FERM_central"/>
</dbReference>
<feature type="region of interest" description="Disordered" evidence="3">
    <location>
        <begin position="580"/>
        <end position="610"/>
    </location>
</feature>
<dbReference type="InParanoid" id="F6U922"/>
<dbReference type="Ensembl" id="ENSCINT00000021985.2">
    <property type="protein sequence ID" value="ENSCINP00000021739.2"/>
    <property type="gene ID" value="ENSCING00000011361.2"/>
</dbReference>
<feature type="compositionally biased region" description="Polar residues" evidence="3">
    <location>
        <begin position="529"/>
        <end position="539"/>
    </location>
</feature>
<dbReference type="SMART" id="SM01195">
    <property type="entry name" value="FA"/>
    <property type="match status" value="1"/>
</dbReference>
<dbReference type="InterPro" id="IPR014352">
    <property type="entry name" value="FERM/acyl-CoA-bd_prot_sf"/>
</dbReference>
<dbReference type="AlphaFoldDB" id="F6U922"/>
<reference evidence="5" key="4">
    <citation type="submission" date="2025-09" db="UniProtKB">
        <authorList>
            <consortium name="Ensembl"/>
        </authorList>
    </citation>
    <scope>IDENTIFICATION</scope>
</reference>
<dbReference type="HOGENOM" id="CLU_003623_7_0_1"/>
<dbReference type="Proteomes" id="UP000008144">
    <property type="component" value="Chromosome 2"/>
</dbReference>
<dbReference type="Gene3D" id="2.30.29.30">
    <property type="entry name" value="Pleckstrin-homology domain (PH domain)/Phosphotyrosine-binding domain (PTB)"/>
    <property type="match status" value="1"/>
</dbReference>
<dbReference type="FunFam" id="2.30.29.30:FF:000002">
    <property type="entry name" value="Band 4.1-like protein 5 isoform 1"/>
    <property type="match status" value="1"/>
</dbReference>
<feature type="compositionally biased region" description="Basic and acidic residues" evidence="3">
    <location>
        <begin position="540"/>
        <end position="549"/>
    </location>
</feature>
<feature type="compositionally biased region" description="Polar residues" evidence="3">
    <location>
        <begin position="598"/>
        <end position="610"/>
    </location>
</feature>
<dbReference type="CDD" id="cd13186">
    <property type="entry name" value="FERM_C_NBL4_NBL5"/>
    <property type="match status" value="1"/>
</dbReference>
<reference evidence="6" key="1">
    <citation type="journal article" date="2002" name="Science">
        <title>The draft genome of Ciona intestinalis: insights into chordate and vertebrate origins.</title>
        <authorList>
            <person name="Dehal P."/>
            <person name="Satou Y."/>
            <person name="Campbell R.K."/>
            <person name="Chapman J."/>
            <person name="Degnan B."/>
            <person name="De Tomaso A."/>
            <person name="Davidson B."/>
            <person name="Di Gregorio A."/>
            <person name="Gelpke M."/>
            <person name="Goodstein D.M."/>
            <person name="Harafuji N."/>
            <person name="Hastings K.E."/>
            <person name="Ho I."/>
            <person name="Hotta K."/>
            <person name="Huang W."/>
            <person name="Kawashima T."/>
            <person name="Lemaire P."/>
            <person name="Martinez D."/>
            <person name="Meinertzhagen I.A."/>
            <person name="Necula S."/>
            <person name="Nonaka M."/>
            <person name="Putnam N."/>
            <person name="Rash S."/>
            <person name="Saiga H."/>
            <person name="Satake M."/>
            <person name="Terry A."/>
            <person name="Yamada L."/>
            <person name="Wang H.G."/>
            <person name="Awazu S."/>
            <person name="Azumi K."/>
            <person name="Boore J."/>
            <person name="Branno M."/>
            <person name="Chin-Bow S."/>
            <person name="DeSantis R."/>
            <person name="Doyle S."/>
            <person name="Francino P."/>
            <person name="Keys D.N."/>
            <person name="Haga S."/>
            <person name="Hayashi H."/>
            <person name="Hino K."/>
            <person name="Imai K.S."/>
            <person name="Inaba K."/>
            <person name="Kano S."/>
            <person name="Kobayashi K."/>
            <person name="Kobayashi M."/>
            <person name="Lee B.I."/>
            <person name="Makabe K.W."/>
            <person name="Manohar C."/>
            <person name="Matassi G."/>
            <person name="Medina M."/>
            <person name="Mochizuki Y."/>
            <person name="Mount S."/>
            <person name="Morishita T."/>
            <person name="Miura S."/>
            <person name="Nakayama A."/>
            <person name="Nishizaka S."/>
            <person name="Nomoto H."/>
            <person name="Ohta F."/>
            <person name="Oishi K."/>
            <person name="Rigoutsos I."/>
            <person name="Sano M."/>
            <person name="Sasaki A."/>
            <person name="Sasakura Y."/>
            <person name="Shoguchi E."/>
            <person name="Shin-i T."/>
            <person name="Spagnuolo A."/>
            <person name="Stainier D."/>
            <person name="Suzuki M.M."/>
            <person name="Tassy O."/>
            <person name="Takatori N."/>
            <person name="Tokuoka M."/>
            <person name="Yagi K."/>
            <person name="Yoshizaki F."/>
            <person name="Wada S."/>
            <person name="Zhang C."/>
            <person name="Hyatt P.D."/>
            <person name="Larimer F."/>
            <person name="Detter C."/>
            <person name="Doggett N."/>
            <person name="Glavina T."/>
            <person name="Hawkins T."/>
            <person name="Richardson P."/>
            <person name="Lucas S."/>
            <person name="Kohara Y."/>
            <person name="Levine M."/>
            <person name="Satoh N."/>
            <person name="Rokhsar D.S."/>
        </authorList>
    </citation>
    <scope>NUCLEOTIDE SEQUENCE [LARGE SCALE GENOMIC DNA]</scope>
</reference>
<dbReference type="InterPro" id="IPR000299">
    <property type="entry name" value="FERM_domain"/>
</dbReference>
<feature type="compositionally biased region" description="Basic residues" evidence="3">
    <location>
        <begin position="475"/>
        <end position="486"/>
    </location>
</feature>
<dbReference type="InterPro" id="IPR035963">
    <property type="entry name" value="FERM_2"/>
</dbReference>
<dbReference type="GeneTree" id="ENSGT00940000159623"/>
<dbReference type="FunFam" id="1.20.80.10:FF:000003">
    <property type="entry name" value="Tyrosine-protein phosphatase non-receptor type 4"/>
    <property type="match status" value="1"/>
</dbReference>
<dbReference type="GO" id="GO:0005856">
    <property type="term" value="C:cytoskeleton"/>
    <property type="evidence" value="ECO:0000318"/>
    <property type="project" value="GO_Central"/>
</dbReference>
<dbReference type="CDD" id="cd14473">
    <property type="entry name" value="FERM_B-lobe"/>
    <property type="match status" value="1"/>
</dbReference>
<dbReference type="InterPro" id="IPR029071">
    <property type="entry name" value="Ubiquitin-like_domsf"/>
</dbReference>
<dbReference type="Gene3D" id="3.10.20.90">
    <property type="entry name" value="Phosphatidylinositol 3-kinase Catalytic Subunit, Chain A, domain 1"/>
    <property type="match status" value="1"/>
</dbReference>
<proteinExistence type="predicted"/>
<dbReference type="CDD" id="cd17107">
    <property type="entry name" value="FERM_F1_EPB41L4A"/>
    <property type="match status" value="1"/>
</dbReference>
<dbReference type="SUPFAM" id="SSF47031">
    <property type="entry name" value="Second domain of FERM"/>
    <property type="match status" value="1"/>
</dbReference>
<dbReference type="PANTHER" id="PTHR23280">
    <property type="entry name" value="4.1 G PROTEIN"/>
    <property type="match status" value="1"/>
</dbReference>